<accession>A0A450THU8</accession>
<dbReference type="Pfam" id="PF04319">
    <property type="entry name" value="NifZ"/>
    <property type="match status" value="1"/>
</dbReference>
<keyword evidence="2" id="KW-0535">Nitrogen fixation</keyword>
<proteinExistence type="inferred from homology"/>
<dbReference type="EMBL" id="CAADFE010000010">
    <property type="protein sequence ID" value="VFJ66738.1"/>
    <property type="molecule type" value="Genomic_DNA"/>
</dbReference>
<reference evidence="4" key="1">
    <citation type="submission" date="2019-02" db="EMBL/GenBank/DDBJ databases">
        <authorList>
            <person name="Gruber-Vodicka R. H."/>
            <person name="Seah K. B. B."/>
        </authorList>
    </citation>
    <scope>NUCLEOTIDE SEQUENCE</scope>
    <source>
        <strain evidence="4">BECK_BZ131</strain>
    </source>
</reference>
<name>A0A450THU8_9GAMM</name>
<dbReference type="InterPro" id="IPR007415">
    <property type="entry name" value="Nitrogenase_MoFe_mat_NifZ"/>
</dbReference>
<evidence type="ECO:0000256" key="3">
    <source>
        <dbReference type="SAM" id="MobiDB-lite"/>
    </source>
</evidence>
<comment type="similarity">
    <text evidence="1">Belongs to the NifZ family.</text>
</comment>
<evidence type="ECO:0000256" key="1">
    <source>
        <dbReference type="ARBA" id="ARBA00008027"/>
    </source>
</evidence>
<evidence type="ECO:0000256" key="2">
    <source>
        <dbReference type="ARBA" id="ARBA00023231"/>
    </source>
</evidence>
<protein>
    <submittedName>
        <fullName evidence="4">Nitrogen fixation protein NifZ</fullName>
    </submittedName>
</protein>
<sequence>MHPKFEYNQAVRARRNLRNDGTYPGRPTGALLVGRGSVGYVRDVGSFLMDQLIYSVYFVVEDCMVGCREEELQPESEPWIESRFQAGDKVTPKIPLAIGGEIIVFPGIEGKVEDVSLDDSEKVVIQAKFNGRMLLVPDTALHFSSPRMDQGADLFPNKSESPAVDNGERSGYG</sequence>
<organism evidence="4">
    <name type="scientific">Candidatus Kentrum sp. FW</name>
    <dbReference type="NCBI Taxonomy" id="2126338"/>
    <lineage>
        <taxon>Bacteria</taxon>
        <taxon>Pseudomonadati</taxon>
        <taxon>Pseudomonadota</taxon>
        <taxon>Gammaproteobacteria</taxon>
        <taxon>Candidatus Kentrum</taxon>
    </lineage>
</organism>
<gene>
    <name evidence="4" type="ORF">BECKFW1821C_GA0114237_101061</name>
</gene>
<dbReference type="AlphaFoldDB" id="A0A450THU8"/>
<evidence type="ECO:0000313" key="4">
    <source>
        <dbReference type="EMBL" id="VFJ66738.1"/>
    </source>
</evidence>
<dbReference type="GO" id="GO:0009399">
    <property type="term" value="P:nitrogen fixation"/>
    <property type="evidence" value="ECO:0007669"/>
    <property type="project" value="InterPro"/>
</dbReference>
<feature type="region of interest" description="Disordered" evidence="3">
    <location>
        <begin position="151"/>
        <end position="173"/>
    </location>
</feature>